<accession>A0ABS2U0Y4</accession>
<evidence type="ECO:0000313" key="1">
    <source>
        <dbReference type="EMBL" id="MBM9509007.1"/>
    </source>
</evidence>
<dbReference type="Pfam" id="PF10604">
    <property type="entry name" value="Polyketide_cyc2"/>
    <property type="match status" value="1"/>
</dbReference>
<comment type="caution">
    <text evidence="1">The sequence shown here is derived from an EMBL/GenBank/DDBJ whole genome shotgun (WGS) entry which is preliminary data.</text>
</comment>
<dbReference type="InterPro" id="IPR019587">
    <property type="entry name" value="Polyketide_cyclase/dehydratase"/>
</dbReference>
<proteinExistence type="predicted"/>
<dbReference type="EMBL" id="JADKYB010000022">
    <property type="protein sequence ID" value="MBM9509007.1"/>
    <property type="molecule type" value="Genomic_DNA"/>
</dbReference>
<sequence length="162" mass="17436">MDTPELRVDKRSGGVRCTIGVDRPPAEVYAVLGDVESWPQWLPTVTSVRRTEPGDGGGPGPSGAFRVKQPRLPVATWRVTRAAAPYTFTWVNARGGVTVTAGHVIEPDGAGGSRVTLTIDQSGPLRRLVAPFTTALTATYVRTEAEALKRRCENPPQDQQDS</sequence>
<keyword evidence="2" id="KW-1185">Reference proteome</keyword>
<name>A0ABS2U0Y4_9ACTN</name>
<dbReference type="InterPro" id="IPR023393">
    <property type="entry name" value="START-like_dom_sf"/>
</dbReference>
<reference evidence="1 2" key="1">
    <citation type="submission" date="2021-01" db="EMBL/GenBank/DDBJ databases">
        <title>Streptomyces acididurans sp. nov., isolated from a peat swamp forest soil.</title>
        <authorList>
            <person name="Chantavorakit T."/>
            <person name="Duangmal K."/>
        </authorList>
    </citation>
    <scope>NUCLEOTIDE SEQUENCE [LARGE SCALE GENOMIC DNA]</scope>
    <source>
        <strain evidence="1 2">KK5PA1</strain>
    </source>
</reference>
<dbReference type="RefSeq" id="WP_205361596.1">
    <property type="nucleotide sequence ID" value="NZ_JADKYB010000022.1"/>
</dbReference>
<dbReference type="Gene3D" id="3.30.530.20">
    <property type="match status" value="1"/>
</dbReference>
<evidence type="ECO:0000313" key="2">
    <source>
        <dbReference type="Proteomes" id="UP000749040"/>
    </source>
</evidence>
<dbReference type="SUPFAM" id="SSF55961">
    <property type="entry name" value="Bet v1-like"/>
    <property type="match status" value="1"/>
</dbReference>
<dbReference type="Proteomes" id="UP000749040">
    <property type="component" value="Unassembled WGS sequence"/>
</dbReference>
<organism evidence="1 2">
    <name type="scientific">Actinacidiphila acididurans</name>
    <dbReference type="NCBI Taxonomy" id="2784346"/>
    <lineage>
        <taxon>Bacteria</taxon>
        <taxon>Bacillati</taxon>
        <taxon>Actinomycetota</taxon>
        <taxon>Actinomycetes</taxon>
        <taxon>Kitasatosporales</taxon>
        <taxon>Streptomycetaceae</taxon>
        <taxon>Actinacidiphila</taxon>
    </lineage>
</organism>
<protein>
    <submittedName>
        <fullName evidence="1">SRPBCC family protein</fullName>
    </submittedName>
</protein>
<gene>
    <name evidence="1" type="ORF">ITX44_31585</name>
</gene>